<sequence>MTRISIACASPSSDLEIAKFLHQRLKMSISGARQLLASGAQGCFFSAELYGNDHVQRDQDIRDILAFFRQQQLPLLLVESDEGQAPEALPAEDLEQYSIAEEHLLNALDAAQGRYC</sequence>
<dbReference type="Proteomes" id="UP000255177">
    <property type="component" value="Unassembled WGS sequence"/>
</dbReference>
<protein>
    <submittedName>
        <fullName evidence="1">Uncharacterized protein</fullName>
    </submittedName>
</protein>
<organism evidence="1 2">
    <name type="scientific">Pseudomonas wadenswilerensis</name>
    <dbReference type="NCBI Taxonomy" id="1785161"/>
    <lineage>
        <taxon>Bacteria</taxon>
        <taxon>Pseudomonadati</taxon>
        <taxon>Pseudomonadota</taxon>
        <taxon>Gammaproteobacteria</taxon>
        <taxon>Pseudomonadales</taxon>
        <taxon>Pseudomonadaceae</taxon>
        <taxon>Pseudomonas</taxon>
    </lineage>
</organism>
<accession>A0A380T0P7</accession>
<dbReference type="EMBL" id="UIDD01000007">
    <property type="protein sequence ID" value="SUQ63545.1"/>
    <property type="molecule type" value="Genomic_DNA"/>
</dbReference>
<name>A0A380T0P7_9PSED</name>
<gene>
    <name evidence="1" type="ORF">CCOS864_02997</name>
</gene>
<reference evidence="2" key="1">
    <citation type="submission" date="2018-07" db="EMBL/GenBank/DDBJ databases">
        <authorList>
            <person name="Blom J."/>
        </authorList>
    </citation>
    <scope>NUCLEOTIDE SEQUENCE [LARGE SCALE GENOMIC DNA]</scope>
    <source>
        <strain evidence="2">CCOS 864</strain>
    </source>
</reference>
<dbReference type="AlphaFoldDB" id="A0A380T0P7"/>
<proteinExistence type="predicted"/>
<dbReference type="RefSeq" id="WP_115087063.1">
    <property type="nucleotide sequence ID" value="NZ_CBCSFG010000014.1"/>
</dbReference>
<keyword evidence="2" id="KW-1185">Reference proteome</keyword>
<evidence type="ECO:0000313" key="1">
    <source>
        <dbReference type="EMBL" id="SUQ63545.1"/>
    </source>
</evidence>
<evidence type="ECO:0000313" key="2">
    <source>
        <dbReference type="Proteomes" id="UP000255177"/>
    </source>
</evidence>